<dbReference type="Proteomes" id="UP000235036">
    <property type="component" value="Unassembled WGS sequence"/>
</dbReference>
<evidence type="ECO:0000313" key="1">
    <source>
        <dbReference type="EMBL" id="PLZ87723.1"/>
    </source>
</evidence>
<evidence type="ECO:0000313" key="2">
    <source>
        <dbReference type="Proteomes" id="UP000235036"/>
    </source>
</evidence>
<gene>
    <name evidence="1" type="ORF">CEN44_16830</name>
</gene>
<name>A0A2N6K0S5_FISMU</name>
<dbReference type="EMBL" id="NRQW01000385">
    <property type="protein sequence ID" value="PLZ87723.1"/>
    <property type="molecule type" value="Genomic_DNA"/>
</dbReference>
<protein>
    <submittedName>
        <fullName evidence="1">DDE transposase family protein</fullName>
    </submittedName>
</protein>
<keyword evidence="2" id="KW-1185">Reference proteome</keyword>
<accession>A0A2N6K0S5</accession>
<proteinExistence type="predicted"/>
<sequence>MKFNRLPSDSTFRRLFEQLDFEKLTDCFVAWAKVDTNIQAGEWLAVDGKSIKSTLTGQVNYSYFRDSSAPCPGLSLIDQSTSISLP</sequence>
<comment type="caution">
    <text evidence="1">The sequence shown here is derived from an EMBL/GenBank/DDBJ whole genome shotgun (WGS) entry which is preliminary data.</text>
</comment>
<dbReference type="AlphaFoldDB" id="A0A2N6K0S5"/>
<reference evidence="1 2" key="1">
    <citation type="submission" date="2017-08" db="EMBL/GenBank/DDBJ databases">
        <title>Genomes of Fischerella (Mastigocladus) sp. strains.</title>
        <authorList>
            <person name="Miller S.R."/>
        </authorList>
    </citation>
    <scope>NUCLEOTIDE SEQUENCE [LARGE SCALE GENOMIC DNA]</scope>
    <source>
        <strain evidence="1 2">CCMEE 5323</strain>
    </source>
</reference>
<organism evidence="1 2">
    <name type="scientific">Fischerella muscicola CCMEE 5323</name>
    <dbReference type="NCBI Taxonomy" id="2019572"/>
    <lineage>
        <taxon>Bacteria</taxon>
        <taxon>Bacillati</taxon>
        <taxon>Cyanobacteriota</taxon>
        <taxon>Cyanophyceae</taxon>
        <taxon>Nostocales</taxon>
        <taxon>Hapalosiphonaceae</taxon>
        <taxon>Fischerella</taxon>
    </lineage>
</organism>